<gene>
    <name evidence="2" type="ORF">DPMN_175619</name>
</gene>
<organism evidence="2 3">
    <name type="scientific">Dreissena polymorpha</name>
    <name type="common">Zebra mussel</name>
    <name type="synonym">Mytilus polymorpha</name>
    <dbReference type="NCBI Taxonomy" id="45954"/>
    <lineage>
        <taxon>Eukaryota</taxon>
        <taxon>Metazoa</taxon>
        <taxon>Spiralia</taxon>
        <taxon>Lophotrochozoa</taxon>
        <taxon>Mollusca</taxon>
        <taxon>Bivalvia</taxon>
        <taxon>Autobranchia</taxon>
        <taxon>Heteroconchia</taxon>
        <taxon>Euheterodonta</taxon>
        <taxon>Imparidentia</taxon>
        <taxon>Neoheterodontei</taxon>
        <taxon>Myida</taxon>
        <taxon>Dreissenoidea</taxon>
        <taxon>Dreissenidae</taxon>
        <taxon>Dreissena</taxon>
    </lineage>
</organism>
<evidence type="ECO:0000313" key="2">
    <source>
        <dbReference type="EMBL" id="KAH3774243.1"/>
    </source>
</evidence>
<reference evidence="2" key="1">
    <citation type="journal article" date="2019" name="bioRxiv">
        <title>The Genome of the Zebra Mussel, Dreissena polymorpha: A Resource for Invasive Species Research.</title>
        <authorList>
            <person name="McCartney M.A."/>
            <person name="Auch B."/>
            <person name="Kono T."/>
            <person name="Mallez S."/>
            <person name="Zhang Y."/>
            <person name="Obille A."/>
            <person name="Becker A."/>
            <person name="Abrahante J.E."/>
            <person name="Garbe J."/>
            <person name="Badalamenti J.P."/>
            <person name="Herman A."/>
            <person name="Mangelson H."/>
            <person name="Liachko I."/>
            <person name="Sullivan S."/>
            <person name="Sone E.D."/>
            <person name="Koren S."/>
            <person name="Silverstein K.A.T."/>
            <person name="Beckman K.B."/>
            <person name="Gohl D.M."/>
        </authorList>
    </citation>
    <scope>NUCLEOTIDE SEQUENCE</scope>
    <source>
        <strain evidence="2">Duluth1</strain>
        <tissue evidence="2">Whole animal</tissue>
    </source>
</reference>
<evidence type="ECO:0000313" key="3">
    <source>
        <dbReference type="Proteomes" id="UP000828390"/>
    </source>
</evidence>
<dbReference type="Proteomes" id="UP000828390">
    <property type="component" value="Unassembled WGS sequence"/>
</dbReference>
<sequence length="53" mass="5923">MTPADDKLAMTIPRENSRAKNHRPKWEGTQALPVPKQTVYWVAIKATSCSKAV</sequence>
<feature type="region of interest" description="Disordered" evidence="1">
    <location>
        <begin position="1"/>
        <end position="30"/>
    </location>
</feature>
<keyword evidence="3" id="KW-1185">Reference proteome</keyword>
<accession>A0A9D4IJT6</accession>
<evidence type="ECO:0000256" key="1">
    <source>
        <dbReference type="SAM" id="MobiDB-lite"/>
    </source>
</evidence>
<comment type="caution">
    <text evidence="2">The sequence shown here is derived from an EMBL/GenBank/DDBJ whole genome shotgun (WGS) entry which is preliminary data.</text>
</comment>
<name>A0A9D4IJT6_DREPO</name>
<dbReference type="EMBL" id="JAIWYP010000009">
    <property type="protein sequence ID" value="KAH3774243.1"/>
    <property type="molecule type" value="Genomic_DNA"/>
</dbReference>
<protein>
    <submittedName>
        <fullName evidence="2">Uncharacterized protein</fullName>
    </submittedName>
</protein>
<reference evidence="2" key="2">
    <citation type="submission" date="2020-11" db="EMBL/GenBank/DDBJ databases">
        <authorList>
            <person name="McCartney M.A."/>
            <person name="Auch B."/>
            <person name="Kono T."/>
            <person name="Mallez S."/>
            <person name="Becker A."/>
            <person name="Gohl D.M."/>
            <person name="Silverstein K.A.T."/>
            <person name="Koren S."/>
            <person name="Bechman K.B."/>
            <person name="Herman A."/>
            <person name="Abrahante J.E."/>
            <person name="Garbe J."/>
        </authorList>
    </citation>
    <scope>NUCLEOTIDE SEQUENCE</scope>
    <source>
        <strain evidence="2">Duluth1</strain>
        <tissue evidence="2">Whole animal</tissue>
    </source>
</reference>
<proteinExistence type="predicted"/>
<dbReference type="AlphaFoldDB" id="A0A9D4IJT6"/>